<dbReference type="RefSeq" id="WP_023949699.1">
    <property type="nucleotide sequence ID" value="NZ_AYSV01000036.1"/>
</dbReference>
<accession>V8GAG4</accession>
<organism evidence="1 2">
    <name type="scientific">Pelistega indica</name>
    <dbReference type="NCBI Taxonomy" id="1414851"/>
    <lineage>
        <taxon>Bacteria</taxon>
        <taxon>Pseudomonadati</taxon>
        <taxon>Pseudomonadota</taxon>
        <taxon>Betaproteobacteria</taxon>
        <taxon>Burkholderiales</taxon>
        <taxon>Alcaligenaceae</taxon>
        <taxon>Pelistega</taxon>
    </lineage>
</organism>
<name>V8GAG4_9BURK</name>
<dbReference type="Proteomes" id="UP000018766">
    <property type="component" value="Unassembled WGS sequence"/>
</dbReference>
<proteinExistence type="predicted"/>
<reference evidence="1 2" key="1">
    <citation type="submission" date="2013-11" db="EMBL/GenBank/DDBJ databases">
        <title>Genomic analysis of Pelistega sp. HM-7.</title>
        <authorList>
            <person name="Kumbhare S.V."/>
            <person name="Shetty S.A."/>
            <person name="Sharma O."/>
            <person name="Dhotre D.P."/>
        </authorList>
    </citation>
    <scope>NUCLEOTIDE SEQUENCE [LARGE SCALE GENOMIC DNA]</scope>
    <source>
        <strain evidence="1 2">HM-7</strain>
    </source>
</reference>
<comment type="caution">
    <text evidence="1">The sequence shown here is derived from an EMBL/GenBank/DDBJ whole genome shotgun (WGS) entry which is preliminary data.</text>
</comment>
<evidence type="ECO:0000313" key="1">
    <source>
        <dbReference type="EMBL" id="ETD72682.1"/>
    </source>
</evidence>
<sequence length="66" mass="7568">MALQAIKTKKVTTIDVPEEKDLRAIKSVTLKKSTIERLKVYSRSIDSNDSRIIQEILDDFLTKKGF</sequence>
<dbReference type="EMBL" id="AYSV01000036">
    <property type="protein sequence ID" value="ETD72682.1"/>
    <property type="molecule type" value="Genomic_DNA"/>
</dbReference>
<gene>
    <name evidence="1" type="ORF">V757_02785</name>
</gene>
<keyword evidence="2" id="KW-1185">Reference proteome</keyword>
<protein>
    <submittedName>
        <fullName evidence="1">Uncharacterized protein</fullName>
    </submittedName>
</protein>
<dbReference type="AlphaFoldDB" id="V8GAG4"/>
<evidence type="ECO:0000313" key="2">
    <source>
        <dbReference type="Proteomes" id="UP000018766"/>
    </source>
</evidence>